<evidence type="ECO:0000313" key="1">
    <source>
        <dbReference type="EMBL" id="KOX72234.1"/>
    </source>
</evidence>
<keyword evidence="2" id="KW-1185">Reference proteome</keyword>
<gene>
    <name evidence="1" type="ORF">WN51_01096</name>
</gene>
<name>A0A0N0BEQ4_9HYME</name>
<evidence type="ECO:0000313" key="2">
    <source>
        <dbReference type="Proteomes" id="UP000053105"/>
    </source>
</evidence>
<proteinExistence type="predicted"/>
<dbReference type="OrthoDB" id="7607195at2759"/>
<dbReference type="Proteomes" id="UP000053105">
    <property type="component" value="Unassembled WGS sequence"/>
</dbReference>
<reference evidence="1 2" key="1">
    <citation type="submission" date="2015-07" db="EMBL/GenBank/DDBJ databases">
        <title>The genome of Melipona quadrifasciata.</title>
        <authorList>
            <person name="Pan H."/>
            <person name="Kapheim K."/>
        </authorList>
    </citation>
    <scope>NUCLEOTIDE SEQUENCE [LARGE SCALE GENOMIC DNA]</scope>
    <source>
        <strain evidence="1">0111107301</strain>
        <tissue evidence="1">Whole body</tissue>
    </source>
</reference>
<evidence type="ECO:0008006" key="3">
    <source>
        <dbReference type="Google" id="ProtNLM"/>
    </source>
</evidence>
<protein>
    <recommendedName>
        <fullName evidence="3">Histone-lysine N-methyltransferase SETMAR</fullName>
    </recommendedName>
</protein>
<feature type="non-terminal residue" evidence="1">
    <location>
        <position position="1"/>
    </location>
</feature>
<dbReference type="Gene3D" id="1.10.10.10">
    <property type="entry name" value="Winged helix-like DNA-binding domain superfamily/Winged helix DNA-binding domain"/>
    <property type="match status" value="1"/>
</dbReference>
<dbReference type="InterPro" id="IPR036388">
    <property type="entry name" value="WH-like_DNA-bd_sf"/>
</dbReference>
<dbReference type="EMBL" id="KQ435824">
    <property type="protein sequence ID" value="KOX72234.1"/>
    <property type="molecule type" value="Genomic_DNA"/>
</dbReference>
<sequence>ETLLNEDPHQTLKELSKLLNVDKSIVSKRLKVAGFIHKKNYWVPHVLKDV</sequence>
<dbReference type="AlphaFoldDB" id="A0A0N0BEQ4"/>
<organism evidence="1 2">
    <name type="scientific">Melipona quadrifasciata</name>
    <dbReference type="NCBI Taxonomy" id="166423"/>
    <lineage>
        <taxon>Eukaryota</taxon>
        <taxon>Metazoa</taxon>
        <taxon>Ecdysozoa</taxon>
        <taxon>Arthropoda</taxon>
        <taxon>Hexapoda</taxon>
        <taxon>Insecta</taxon>
        <taxon>Pterygota</taxon>
        <taxon>Neoptera</taxon>
        <taxon>Endopterygota</taxon>
        <taxon>Hymenoptera</taxon>
        <taxon>Apocrita</taxon>
        <taxon>Aculeata</taxon>
        <taxon>Apoidea</taxon>
        <taxon>Anthophila</taxon>
        <taxon>Apidae</taxon>
        <taxon>Melipona</taxon>
    </lineage>
</organism>
<accession>A0A0N0BEQ4</accession>